<comment type="caution">
    <text evidence="1">The sequence shown here is derived from an EMBL/GenBank/DDBJ whole genome shotgun (WGS) entry which is preliminary data.</text>
</comment>
<dbReference type="Proteomes" id="UP000078397">
    <property type="component" value="Unassembled WGS sequence"/>
</dbReference>
<name>A0A179FXM6_METCM</name>
<gene>
    <name evidence="1" type="ORF">VFPPC_15576</name>
</gene>
<evidence type="ECO:0000313" key="2">
    <source>
        <dbReference type="Proteomes" id="UP000078397"/>
    </source>
</evidence>
<proteinExistence type="predicted"/>
<accession>A0A179FXM6</accession>
<organism evidence="1 2">
    <name type="scientific">Pochonia chlamydosporia 170</name>
    <dbReference type="NCBI Taxonomy" id="1380566"/>
    <lineage>
        <taxon>Eukaryota</taxon>
        <taxon>Fungi</taxon>
        <taxon>Dikarya</taxon>
        <taxon>Ascomycota</taxon>
        <taxon>Pezizomycotina</taxon>
        <taxon>Sordariomycetes</taxon>
        <taxon>Hypocreomycetidae</taxon>
        <taxon>Hypocreales</taxon>
        <taxon>Clavicipitaceae</taxon>
        <taxon>Pochonia</taxon>
    </lineage>
</organism>
<sequence>MQPDECLDSLEQLGLRCWDRDILKIVFTGHTHNTQYRRCHVANAERERDFQYKSLPRPPPRESASRRLGQCCDGGILHAKDMERTNES</sequence>
<protein>
    <submittedName>
        <fullName evidence="1">Uncharacterized protein</fullName>
    </submittedName>
</protein>
<dbReference type="RefSeq" id="XP_018146973.1">
    <property type="nucleotide sequence ID" value="XM_018293329.1"/>
</dbReference>
<dbReference type="GeneID" id="28857323"/>
<keyword evidence="2" id="KW-1185">Reference proteome</keyword>
<dbReference type="KEGG" id="pchm:VFPPC_15576"/>
<dbReference type="EMBL" id="LSBJ02000002">
    <property type="protein sequence ID" value="OAQ70436.1"/>
    <property type="molecule type" value="Genomic_DNA"/>
</dbReference>
<reference evidence="1 2" key="1">
    <citation type="journal article" date="2016" name="PLoS Pathog.">
        <title>Biosynthesis of antibiotic leucinostatins in bio-control fungus Purpureocillium lilacinum and their inhibition on phytophthora revealed by genome mining.</title>
        <authorList>
            <person name="Wang G."/>
            <person name="Liu Z."/>
            <person name="Lin R."/>
            <person name="Li E."/>
            <person name="Mao Z."/>
            <person name="Ling J."/>
            <person name="Yang Y."/>
            <person name="Yin W.B."/>
            <person name="Xie B."/>
        </authorList>
    </citation>
    <scope>NUCLEOTIDE SEQUENCE [LARGE SCALE GENOMIC DNA]</scope>
    <source>
        <strain evidence="1">170</strain>
    </source>
</reference>
<evidence type="ECO:0000313" key="1">
    <source>
        <dbReference type="EMBL" id="OAQ70436.1"/>
    </source>
</evidence>
<dbReference type="AlphaFoldDB" id="A0A179FXM6"/>